<feature type="region of interest" description="Disordered" evidence="9">
    <location>
        <begin position="1"/>
        <end position="28"/>
    </location>
</feature>
<evidence type="ECO:0000256" key="4">
    <source>
        <dbReference type="ARBA" id="ARBA00038415"/>
    </source>
</evidence>
<dbReference type="CDD" id="cd00200">
    <property type="entry name" value="WD40"/>
    <property type="match status" value="1"/>
</dbReference>
<feature type="repeat" description="WD" evidence="8">
    <location>
        <begin position="1009"/>
        <end position="1050"/>
    </location>
</feature>
<dbReference type="Proteomes" id="UP001163105">
    <property type="component" value="Unassembled WGS sequence"/>
</dbReference>
<evidence type="ECO:0000256" key="6">
    <source>
        <dbReference type="ARBA" id="ARBA00043913"/>
    </source>
</evidence>
<dbReference type="InterPro" id="IPR020472">
    <property type="entry name" value="WD40_PAC1"/>
</dbReference>
<dbReference type="Gene3D" id="1.25.40.20">
    <property type="entry name" value="Ankyrin repeat-containing domain"/>
    <property type="match status" value="3"/>
</dbReference>
<dbReference type="Pfam" id="PF12796">
    <property type="entry name" value="Ank_2"/>
    <property type="match status" value="2"/>
</dbReference>
<dbReference type="PANTHER" id="PTHR22847">
    <property type="entry name" value="WD40 REPEAT PROTEIN"/>
    <property type="match status" value="1"/>
</dbReference>
<organism evidence="11 12">
    <name type="scientific">Purpureocillium lavendulum</name>
    <dbReference type="NCBI Taxonomy" id="1247861"/>
    <lineage>
        <taxon>Eukaryota</taxon>
        <taxon>Fungi</taxon>
        <taxon>Dikarya</taxon>
        <taxon>Ascomycota</taxon>
        <taxon>Pezizomycotina</taxon>
        <taxon>Sordariomycetes</taxon>
        <taxon>Hypocreomycetidae</taxon>
        <taxon>Hypocreales</taxon>
        <taxon>Ophiocordycipitaceae</taxon>
        <taxon>Purpureocillium</taxon>
    </lineage>
</organism>
<evidence type="ECO:0000256" key="1">
    <source>
        <dbReference type="ARBA" id="ARBA00022574"/>
    </source>
</evidence>
<feature type="repeat" description="WD" evidence="8">
    <location>
        <begin position="967"/>
        <end position="1008"/>
    </location>
</feature>
<dbReference type="Gene3D" id="3.40.50.300">
    <property type="entry name" value="P-loop containing nucleotide triphosphate hydrolases"/>
    <property type="match status" value="1"/>
</dbReference>
<keyword evidence="12" id="KW-1185">Reference proteome</keyword>
<reference evidence="11" key="1">
    <citation type="submission" date="2023-01" db="EMBL/GenBank/DDBJ databases">
        <title>The growth and conidiation of Purpureocillium lavendulum are regulated by nitrogen source and histone H3K14 acetylation.</title>
        <authorList>
            <person name="Tang P."/>
            <person name="Han J."/>
            <person name="Zhang C."/>
            <person name="Tang P."/>
            <person name="Qi F."/>
            <person name="Zhang K."/>
            <person name="Liang L."/>
        </authorList>
    </citation>
    <scope>NUCLEOTIDE SEQUENCE</scope>
    <source>
        <strain evidence="11">YMF1.00683</strain>
    </source>
</reference>
<dbReference type="SUPFAM" id="SSF52540">
    <property type="entry name" value="P-loop containing nucleoside triphosphate hydrolases"/>
    <property type="match status" value="1"/>
</dbReference>
<gene>
    <name evidence="11" type="ORF">O9K51_09928</name>
</gene>
<sequence>MLMPLTTEPCHTESSSEQNEGDKSKSTESEALIGQHMAFDKALECLHQLASSIRRASVPNSRFDLSARLSTRREVSPLFENFARLLVKYRFPAASESLREQLGAAMSRRRDWLLYNYRHSQKLSQDYDRSPIANAGQPTSTQHAPRPSQTEEPALPLSSSQKEHYRSAILRTQTPLPAYSDTAGSRLSPLNTQKLTPQYWRKHYDDDTQPFVCLFEECDDPPRFFSRLDAWEKHMVQEHSKDWAQIVHSKVWYCDIGDCRSDEKMFYSRGEFEEHLHSKPERNYSATQISALMVRKQRAALRDPMKCPLCETKVDMESVQTPSLAVHVGAHLHYLAGLCVPQVDAAADEDSPGSWSAGKKTEGDSHTDSKAEFLTDTEREKPRFQDEDRATEADEIAAKTEYMSPEWAGTSTVSRLYFMIQDYDPLQDTVLRHIAKQGRDDHDTEFSALGAQFDSHAEEHGRRCLPNTRVELLQEISTWAIDPSSETIFWLNGMAGTGKSTVSRTLAHSFASQDRLGASFFFKRGEAGRGNTSQFISTVAADLARRQPTVAYYIQSAIDSDPTISRKTMREQFDKLIWDPISVNPLGVQKTEPIIIIIDALDECDQACDIQDIIRLFSRTTTQQSIQLKIFLTSRPEMSVRLGFREIGGNFRSIALHEIPTPIVDRDILVEKDRQLATNWPGQVKVETLMRMATPLFIFAAMVCRFVNDRRLGTPDGQLNEVLQFELGGHGSHMQLDATYLPVLATMIAEVPSMERNSIIREFQNIVGSIIILQHPLSTSALSQLLNIRKSVIDARLDLLHSVLHIPSSAASPVRMLHSSFRDFLLDPEKRQSNPFWIDEELAHTMMVANFAFSPDSALVASGSDDATVRLWRMATSKCVNVLKGHRRSITSVAFSPDSALLVSGSNDETIRVWHVATGDCMQTLEGHSDYINSVAFSGDSTLVASGSDDETIRIWQVATGDCMQKLQGHSSYITSVAFSGDSTLVASGSDDETIRIWQVATGVIVQTLEGHSGYITSVAFSGDSTLVASGSDNGTTRIWRVATGECVQTLDIGFSSSRLSFDDSSSWLLTDHGAISIEEGTVESSPADAVANSTAAGHAIFGIRNDESWITWAGKHLVWLPEGYRPWASAVSGSNMLAARRGDLKTMANIIDSDPSAVNDPPRGYYGQTALQAACMHGHEDAVRMLVAAGADVHFCGGNNIQRDALQIACGQGNESVVDILLDAGAEVNRSPTSSRPVVGDGARARHSARPSTVVMRYNGRTALQAAAERGHMPLVRRLLALGADVNAPPSPSAGFTALQAAAGNGFVPIVKLLLQHGAEVNGPSANFKGFTALQGACLGGHADLVDILVDAGADVHALGGVYGDGMALHAAAEKGRVDIVRRLVQAGADVNACSFRRGRGQTPLQSAAAGGYDEVIRVLQELGAGGKMGGGRFLFS</sequence>
<dbReference type="PRINTS" id="PR01415">
    <property type="entry name" value="ANKYRIN"/>
</dbReference>
<keyword evidence="2" id="KW-0677">Repeat</keyword>
<dbReference type="Pfam" id="PF00400">
    <property type="entry name" value="WD40"/>
    <property type="match status" value="5"/>
</dbReference>
<feature type="repeat" description="ANK" evidence="7">
    <location>
        <begin position="1167"/>
        <end position="1199"/>
    </location>
</feature>
<evidence type="ECO:0000256" key="7">
    <source>
        <dbReference type="PROSITE-ProRule" id="PRU00023"/>
    </source>
</evidence>
<feature type="repeat" description="ANK" evidence="7">
    <location>
        <begin position="1365"/>
        <end position="1397"/>
    </location>
</feature>
<dbReference type="PROSITE" id="PS50294">
    <property type="entry name" value="WD_REPEATS_REGION"/>
    <property type="match status" value="5"/>
</dbReference>
<dbReference type="PANTHER" id="PTHR22847:SF637">
    <property type="entry name" value="WD REPEAT DOMAIN 5B"/>
    <property type="match status" value="1"/>
</dbReference>
<dbReference type="PROSITE" id="PS50297">
    <property type="entry name" value="ANK_REP_REGION"/>
    <property type="match status" value="7"/>
</dbReference>
<feature type="repeat" description="WD" evidence="8">
    <location>
        <begin position="883"/>
        <end position="924"/>
    </location>
</feature>
<keyword evidence="1 8" id="KW-0853">WD repeat</keyword>
<dbReference type="SMART" id="SM00320">
    <property type="entry name" value="WD40"/>
    <property type="match status" value="5"/>
</dbReference>
<comment type="similarity">
    <text evidence="4">Belongs to the WD repeat MDV1/CAF4 family.</text>
</comment>
<dbReference type="GO" id="GO:1990234">
    <property type="term" value="C:transferase complex"/>
    <property type="evidence" value="ECO:0007669"/>
    <property type="project" value="UniProtKB-ARBA"/>
</dbReference>
<name>A0AB34FFU7_9HYPO</name>
<dbReference type="EMBL" id="JAQHRD010000012">
    <property type="protein sequence ID" value="KAJ6437372.1"/>
    <property type="molecule type" value="Genomic_DNA"/>
</dbReference>
<feature type="domain" description="Nephrocystin 3-like N-terminal" evidence="10">
    <location>
        <begin position="474"/>
        <end position="635"/>
    </location>
</feature>
<dbReference type="InterPro" id="IPR027417">
    <property type="entry name" value="P-loop_NTPase"/>
</dbReference>
<dbReference type="SUPFAM" id="SSF50978">
    <property type="entry name" value="WD40 repeat-like"/>
    <property type="match status" value="1"/>
</dbReference>
<dbReference type="SUPFAM" id="SSF48403">
    <property type="entry name" value="Ankyrin repeat"/>
    <property type="match status" value="1"/>
</dbReference>
<evidence type="ECO:0000256" key="5">
    <source>
        <dbReference type="ARBA" id="ARBA00039789"/>
    </source>
</evidence>
<dbReference type="SMART" id="SM00248">
    <property type="entry name" value="ANK"/>
    <property type="match status" value="7"/>
</dbReference>
<feature type="repeat" description="ANK" evidence="7">
    <location>
        <begin position="1401"/>
        <end position="1426"/>
    </location>
</feature>
<feature type="repeat" description="WD" evidence="8">
    <location>
        <begin position="925"/>
        <end position="966"/>
    </location>
</feature>
<dbReference type="Pfam" id="PF13637">
    <property type="entry name" value="Ank_4"/>
    <property type="match status" value="1"/>
</dbReference>
<evidence type="ECO:0000313" key="12">
    <source>
        <dbReference type="Proteomes" id="UP001163105"/>
    </source>
</evidence>
<feature type="region of interest" description="Disordered" evidence="9">
    <location>
        <begin position="347"/>
        <end position="391"/>
    </location>
</feature>
<accession>A0AB34FFU7</accession>
<feature type="compositionally biased region" description="Polar residues" evidence="9">
    <location>
        <begin position="136"/>
        <end position="151"/>
    </location>
</feature>
<evidence type="ECO:0000313" key="11">
    <source>
        <dbReference type="EMBL" id="KAJ6437372.1"/>
    </source>
</evidence>
<evidence type="ECO:0000256" key="3">
    <source>
        <dbReference type="ARBA" id="ARBA00023054"/>
    </source>
</evidence>
<dbReference type="InterPro" id="IPR036770">
    <property type="entry name" value="Ankyrin_rpt-contain_sf"/>
</dbReference>
<evidence type="ECO:0000256" key="2">
    <source>
        <dbReference type="ARBA" id="ARBA00022737"/>
    </source>
</evidence>
<protein>
    <recommendedName>
        <fullName evidence="5">Mitochondrial division protein 1</fullName>
    </recommendedName>
</protein>
<comment type="caution">
    <text evidence="11">The sequence shown here is derived from an EMBL/GenBank/DDBJ whole genome shotgun (WGS) entry which is preliminary data.</text>
</comment>
<feature type="repeat" description="ANK" evidence="7">
    <location>
        <begin position="1202"/>
        <end position="1234"/>
    </location>
</feature>
<dbReference type="InterPro" id="IPR015943">
    <property type="entry name" value="WD40/YVTN_repeat-like_dom_sf"/>
</dbReference>
<dbReference type="InterPro" id="IPR056884">
    <property type="entry name" value="NPHP3-like_N"/>
</dbReference>
<dbReference type="Gene3D" id="2.130.10.10">
    <property type="entry name" value="YVTN repeat-like/Quinoprotein amine dehydrogenase"/>
    <property type="match status" value="3"/>
</dbReference>
<evidence type="ECO:0000259" key="10">
    <source>
        <dbReference type="Pfam" id="PF24883"/>
    </source>
</evidence>
<comment type="function">
    <text evidence="6">Involved in mitochondrial fission. Acts as an adapter protein required to form mitochondrial fission complexes. Formation of these complexes is required to promote constriction and fission of the mitochondrial compartment at a late step in mitochondrial division.</text>
</comment>
<feature type="region of interest" description="Disordered" evidence="9">
    <location>
        <begin position="126"/>
        <end position="161"/>
    </location>
</feature>
<feature type="repeat" description="ANK" evidence="7">
    <location>
        <begin position="1295"/>
        <end position="1327"/>
    </location>
</feature>
<dbReference type="InterPro" id="IPR002110">
    <property type="entry name" value="Ankyrin_rpt"/>
</dbReference>
<keyword evidence="3" id="KW-0175">Coiled coil</keyword>
<feature type="repeat" description="ANK" evidence="7">
    <location>
        <begin position="1260"/>
        <end position="1292"/>
    </location>
</feature>
<feature type="compositionally biased region" description="Basic and acidic residues" evidence="9">
    <location>
        <begin position="359"/>
        <end position="391"/>
    </location>
</feature>
<keyword evidence="7" id="KW-0040">ANK repeat</keyword>
<feature type="repeat" description="ANK" evidence="7">
    <location>
        <begin position="1330"/>
        <end position="1362"/>
    </location>
</feature>
<dbReference type="PROSITE" id="PS50088">
    <property type="entry name" value="ANK_REPEAT"/>
    <property type="match status" value="7"/>
</dbReference>
<dbReference type="Pfam" id="PF24883">
    <property type="entry name" value="NPHP3_N"/>
    <property type="match status" value="1"/>
</dbReference>
<dbReference type="InterPro" id="IPR036322">
    <property type="entry name" value="WD40_repeat_dom_sf"/>
</dbReference>
<evidence type="ECO:0000256" key="8">
    <source>
        <dbReference type="PROSITE-ProRule" id="PRU00221"/>
    </source>
</evidence>
<proteinExistence type="inferred from homology"/>
<dbReference type="PROSITE" id="PS50082">
    <property type="entry name" value="WD_REPEATS_2"/>
    <property type="match status" value="5"/>
</dbReference>
<evidence type="ECO:0000256" key="9">
    <source>
        <dbReference type="SAM" id="MobiDB-lite"/>
    </source>
</evidence>
<dbReference type="PRINTS" id="PR00320">
    <property type="entry name" value="GPROTEINBRPT"/>
</dbReference>
<feature type="repeat" description="WD" evidence="8">
    <location>
        <begin position="841"/>
        <end position="882"/>
    </location>
</feature>
<dbReference type="InterPro" id="IPR001680">
    <property type="entry name" value="WD40_rpt"/>
</dbReference>
<dbReference type="GO" id="GO:0005634">
    <property type="term" value="C:nucleus"/>
    <property type="evidence" value="ECO:0007669"/>
    <property type="project" value="TreeGrafter"/>
</dbReference>